<dbReference type="EMBL" id="JBFAUK010000017">
    <property type="protein sequence ID" value="MEV5508944.1"/>
    <property type="molecule type" value="Genomic_DNA"/>
</dbReference>
<feature type="region of interest" description="Disordered" evidence="1">
    <location>
        <begin position="155"/>
        <end position="205"/>
    </location>
</feature>
<evidence type="ECO:0000313" key="4">
    <source>
        <dbReference type="Proteomes" id="UP001552594"/>
    </source>
</evidence>
<sequence length="373" mass="37796">MEADNLADLAVQLLTGLVSGAGNGLKQGVTDLVRGRLSQLAEGRAALNRLDAAPADPAAVAGMRDLLIAVLTADPAFRQELERRWAVAFTTAGRDQIGGDRTTIHVGDNMRGHISIGAAPAPANRGTRFALAGAALVAILGIAFGVYWVVHRQSADSKSGQSAPSSSLPSMPSMSSMPGVTGTPYAASPLAPPPVMPEASGQDVGATGRQAMAIVPDLRSLPSGWTTEMGPTTPPDGCEDRSSGMCRMATGAAGAVYRTTSSARAMFSVVTYPGEIAAVGGYRSAVAAVSAEQGTSALQVPSVGDQSTGLARPAGSGKAGQIMLRAGNVVCAVGYQSDSGGPDVAMLTRLATTVVERARQAGRGEQPTARVSG</sequence>
<keyword evidence="2" id="KW-0812">Transmembrane</keyword>
<evidence type="ECO:0000256" key="1">
    <source>
        <dbReference type="SAM" id="MobiDB-lite"/>
    </source>
</evidence>
<evidence type="ECO:0000256" key="2">
    <source>
        <dbReference type="SAM" id="Phobius"/>
    </source>
</evidence>
<organism evidence="3 4">
    <name type="scientific">Streptomyces orinoci</name>
    <name type="common">Streptoverticillium orinoci</name>
    <dbReference type="NCBI Taxonomy" id="67339"/>
    <lineage>
        <taxon>Bacteria</taxon>
        <taxon>Bacillati</taxon>
        <taxon>Actinomycetota</taxon>
        <taxon>Actinomycetes</taxon>
        <taxon>Kitasatosporales</taxon>
        <taxon>Streptomycetaceae</taxon>
        <taxon>Streptomyces</taxon>
    </lineage>
</organism>
<evidence type="ECO:0000313" key="3">
    <source>
        <dbReference type="EMBL" id="MEV5508944.1"/>
    </source>
</evidence>
<gene>
    <name evidence="3" type="ORF">AB0L16_21295</name>
</gene>
<dbReference type="RefSeq" id="WP_109282121.1">
    <property type="nucleotide sequence ID" value="NZ_JBFAUK010000017.1"/>
</dbReference>
<keyword evidence="4" id="KW-1185">Reference proteome</keyword>
<feature type="compositionally biased region" description="Low complexity" evidence="1">
    <location>
        <begin position="156"/>
        <end position="178"/>
    </location>
</feature>
<name>A0ABV3K1D2_STRON</name>
<accession>A0ABV3K1D2</accession>
<feature type="transmembrane region" description="Helical" evidence="2">
    <location>
        <begin position="129"/>
        <end position="150"/>
    </location>
</feature>
<protein>
    <submittedName>
        <fullName evidence="3">Uncharacterized protein</fullName>
    </submittedName>
</protein>
<proteinExistence type="predicted"/>
<keyword evidence="2" id="KW-0472">Membrane</keyword>
<reference evidence="3 4" key="1">
    <citation type="submission" date="2024-06" db="EMBL/GenBank/DDBJ databases">
        <title>The Natural Products Discovery Center: Release of the First 8490 Sequenced Strains for Exploring Actinobacteria Biosynthetic Diversity.</title>
        <authorList>
            <person name="Kalkreuter E."/>
            <person name="Kautsar S.A."/>
            <person name="Yang D."/>
            <person name="Bader C.D."/>
            <person name="Teijaro C.N."/>
            <person name="Fluegel L."/>
            <person name="Davis C.M."/>
            <person name="Simpson J.R."/>
            <person name="Lauterbach L."/>
            <person name="Steele A.D."/>
            <person name="Gui C."/>
            <person name="Meng S."/>
            <person name="Li G."/>
            <person name="Viehrig K."/>
            <person name="Ye F."/>
            <person name="Su P."/>
            <person name="Kiefer A.F."/>
            <person name="Nichols A."/>
            <person name="Cepeda A.J."/>
            <person name="Yan W."/>
            <person name="Fan B."/>
            <person name="Jiang Y."/>
            <person name="Adhikari A."/>
            <person name="Zheng C.-J."/>
            <person name="Schuster L."/>
            <person name="Cowan T.M."/>
            <person name="Smanski M.J."/>
            <person name="Chevrette M.G."/>
            <person name="De Carvalho L.P.S."/>
            <person name="Shen B."/>
        </authorList>
    </citation>
    <scope>NUCLEOTIDE SEQUENCE [LARGE SCALE GENOMIC DNA]</scope>
    <source>
        <strain evidence="3 4">NPDC052347</strain>
    </source>
</reference>
<feature type="region of interest" description="Disordered" evidence="1">
    <location>
        <begin position="222"/>
        <end position="242"/>
    </location>
</feature>
<keyword evidence="2" id="KW-1133">Transmembrane helix</keyword>
<comment type="caution">
    <text evidence="3">The sequence shown here is derived from an EMBL/GenBank/DDBJ whole genome shotgun (WGS) entry which is preliminary data.</text>
</comment>
<dbReference type="Proteomes" id="UP001552594">
    <property type="component" value="Unassembled WGS sequence"/>
</dbReference>